<proteinExistence type="inferred from homology"/>
<dbReference type="PANTHER" id="PTHR10183:SF379">
    <property type="entry name" value="CALPAIN-5"/>
    <property type="match status" value="1"/>
</dbReference>
<keyword evidence="2" id="KW-0645">Protease</keyword>
<evidence type="ECO:0000256" key="5">
    <source>
        <dbReference type="PIRSR" id="PIRSR622684-1"/>
    </source>
</evidence>
<feature type="domain" description="Calpain catalytic" evidence="10">
    <location>
        <begin position="96"/>
        <end position="417"/>
    </location>
</feature>
<keyword evidence="4" id="KW-0788">Thiol protease</keyword>
<comment type="caution">
    <text evidence="11">The sequence shown here is derived from an EMBL/GenBank/DDBJ whole genome shotgun (WGS) entry which is preliminary data.</text>
</comment>
<dbReference type="SMART" id="SM00230">
    <property type="entry name" value="CysPc"/>
    <property type="match status" value="1"/>
</dbReference>
<keyword evidence="6" id="KW-0863">Zinc-finger</keyword>
<protein>
    <submittedName>
        <fullName evidence="11">Capn15 protein</fullName>
    </submittedName>
</protein>
<dbReference type="SUPFAM" id="SSF57850">
    <property type="entry name" value="RING/U-box"/>
    <property type="match status" value="2"/>
</dbReference>
<keyword evidence="6" id="KW-0479">Metal-binding</keyword>
<evidence type="ECO:0000259" key="10">
    <source>
        <dbReference type="PROSITE" id="PS50203"/>
    </source>
</evidence>
<evidence type="ECO:0000256" key="2">
    <source>
        <dbReference type="ARBA" id="ARBA00022670"/>
    </source>
</evidence>
<evidence type="ECO:0000256" key="8">
    <source>
        <dbReference type="SAM" id="MobiDB-lite"/>
    </source>
</evidence>
<organism evidence="11 12">
    <name type="scientific">Symbiodinium pilosum</name>
    <name type="common">Dinoflagellate</name>
    <dbReference type="NCBI Taxonomy" id="2952"/>
    <lineage>
        <taxon>Eukaryota</taxon>
        <taxon>Sar</taxon>
        <taxon>Alveolata</taxon>
        <taxon>Dinophyceae</taxon>
        <taxon>Suessiales</taxon>
        <taxon>Symbiodiniaceae</taxon>
        <taxon>Symbiodinium</taxon>
    </lineage>
</organism>
<evidence type="ECO:0000256" key="1">
    <source>
        <dbReference type="ARBA" id="ARBA00007623"/>
    </source>
</evidence>
<evidence type="ECO:0000259" key="9">
    <source>
        <dbReference type="PROSITE" id="PS50089"/>
    </source>
</evidence>
<evidence type="ECO:0000313" key="12">
    <source>
        <dbReference type="Proteomes" id="UP000649617"/>
    </source>
</evidence>
<dbReference type="GO" id="GO:0006508">
    <property type="term" value="P:proteolysis"/>
    <property type="evidence" value="ECO:0007669"/>
    <property type="project" value="UniProtKB-KW"/>
</dbReference>
<sequence>VENPEVLEQHRFGLQMALLGQGTPEGFVDHEFPAQARSIDGLQGPAVRRGQETLMELLKTVDQEEDEEDEEATPDAPRCPCGRRSRQGRIQLPGIVARRPYFRCAARNCRFFSFGELSATPEAQALSWVRLRTVSPHVMTTPGQHLVVVGWDGFRPEDARLGPQCESLGNALFVDALAVLTERPSALPKLLPNATGTAGCHEVRLCIEGIWRALLIDERMPMVPSSLDKKNFHELLAFGRCAGNQLWIPLLEKAYAKAHASYQFAFPGTPLHVFLEELTGSVVEQVDLGKSSRTSAGECLDPSELWDYMLRHQRQGTLLACVSRLPLQTSSPSAFAVLDMIEGQDNSNRRGFGVPGRAVRLRNPRVTGANAAAVYERILTLLRGTPAEASTYADGSFWVQFTDFLAAFSQVCICHAASTGGSLLHTRTFEGDFTPERGGGCSSLRRATECELPAEAATAAGKNGPDLGGFALQPQGLAGRLRVHASQPVEVRRIASEHLERETPWEPLWALAASASPAPALGGGLRDASCVKRAVPVVTAAGQQTSLTVELLVLQAEGATVLLLDNTLAKHALLFEAVVEGNFVVTQTSRGPQPGDWCEERNEDSFAAGVRTQWRRFKIEDAVRPASRQMVSMHFAVSFEWETEVLSTKAAVVPVAMAGARPTNHPFAPYAIRGEALLPPGLEPEPQTRPCAPEVQQQQQQQQLVRPFLQMSYAQESREEAELQLALQMSLQEVQLDQQPRKRWGRRNKSEAVDIDTGCSCSICCEAMQTPSPLQCCAQVCFSCASHWAAEQESQGLSAIDLRCPQCQGQLEDSVLRQLLSKEALRRVQERLKTAAPAPRPAPQLPAATLARLGLKQCPGCGEGLQKESETCHKMICRTCRARFCFRCLTRLEFFNCGCTGAEHRFIDPVDGRVLLHQ</sequence>
<dbReference type="PROSITE" id="PS50330">
    <property type="entry name" value="UIM"/>
    <property type="match status" value="1"/>
</dbReference>
<dbReference type="GO" id="GO:0004198">
    <property type="term" value="F:calcium-dependent cysteine-type endopeptidase activity"/>
    <property type="evidence" value="ECO:0007669"/>
    <property type="project" value="InterPro"/>
</dbReference>
<dbReference type="InterPro" id="IPR001841">
    <property type="entry name" value="Znf_RING"/>
</dbReference>
<dbReference type="OrthoDB" id="424753at2759"/>
<dbReference type="InterPro" id="IPR013083">
    <property type="entry name" value="Znf_RING/FYVE/PHD"/>
</dbReference>
<keyword evidence="12" id="KW-1185">Reference proteome</keyword>
<feature type="non-terminal residue" evidence="11">
    <location>
        <position position="918"/>
    </location>
</feature>
<dbReference type="PROSITE" id="PS50089">
    <property type="entry name" value="ZF_RING_2"/>
    <property type="match status" value="1"/>
</dbReference>
<dbReference type="InterPro" id="IPR022684">
    <property type="entry name" value="Calpain_cysteine_protease"/>
</dbReference>
<dbReference type="InterPro" id="IPR038765">
    <property type="entry name" value="Papain-like_cys_pep_sf"/>
</dbReference>
<feature type="region of interest" description="Disordered" evidence="8">
    <location>
        <begin position="62"/>
        <end position="84"/>
    </location>
</feature>
<dbReference type="InterPro" id="IPR003903">
    <property type="entry name" value="UIM_dom"/>
</dbReference>
<dbReference type="Pfam" id="PF00648">
    <property type="entry name" value="Peptidase_C2"/>
    <property type="match status" value="1"/>
</dbReference>
<dbReference type="SUPFAM" id="SSF54001">
    <property type="entry name" value="Cysteine proteinases"/>
    <property type="match status" value="1"/>
</dbReference>
<gene>
    <name evidence="11" type="primary">Capn15</name>
    <name evidence="11" type="ORF">SPIL2461_LOCUS2687</name>
</gene>
<dbReference type="Proteomes" id="UP000649617">
    <property type="component" value="Unassembled WGS sequence"/>
</dbReference>
<dbReference type="PRINTS" id="PR00704">
    <property type="entry name" value="CALPAIN"/>
</dbReference>
<feature type="domain" description="RING-type" evidence="9">
    <location>
        <begin position="761"/>
        <end position="808"/>
    </location>
</feature>
<evidence type="ECO:0000256" key="6">
    <source>
        <dbReference type="PROSITE-ProRule" id="PRU00175"/>
    </source>
</evidence>
<dbReference type="InterPro" id="IPR001300">
    <property type="entry name" value="Peptidase_C2_calpain_cat"/>
</dbReference>
<keyword evidence="6" id="KW-0862">Zinc</keyword>
<dbReference type="Gene3D" id="3.30.40.10">
    <property type="entry name" value="Zinc/RING finger domain, C3HC4 (zinc finger)"/>
    <property type="match status" value="1"/>
</dbReference>
<dbReference type="GO" id="GO:0008270">
    <property type="term" value="F:zinc ion binding"/>
    <property type="evidence" value="ECO:0007669"/>
    <property type="project" value="UniProtKB-KW"/>
</dbReference>
<accession>A0A812JWR9</accession>
<evidence type="ECO:0000256" key="4">
    <source>
        <dbReference type="ARBA" id="ARBA00022807"/>
    </source>
</evidence>
<comment type="caution">
    <text evidence="7">Lacks conserved residue(s) required for the propagation of feature annotation.</text>
</comment>
<dbReference type="PANTHER" id="PTHR10183">
    <property type="entry name" value="CALPAIN"/>
    <property type="match status" value="1"/>
</dbReference>
<keyword evidence="3" id="KW-0378">Hydrolase</keyword>
<dbReference type="EMBL" id="CAJNIZ010003003">
    <property type="protein sequence ID" value="CAE7217395.1"/>
    <property type="molecule type" value="Genomic_DNA"/>
</dbReference>
<dbReference type="Gene3D" id="3.90.70.10">
    <property type="entry name" value="Cysteine proteinases"/>
    <property type="match status" value="1"/>
</dbReference>
<evidence type="ECO:0000313" key="11">
    <source>
        <dbReference type="EMBL" id="CAE7217395.1"/>
    </source>
</evidence>
<feature type="active site" evidence="5">
    <location>
        <position position="363"/>
    </location>
</feature>
<evidence type="ECO:0000256" key="3">
    <source>
        <dbReference type="ARBA" id="ARBA00022801"/>
    </source>
</evidence>
<dbReference type="PROSITE" id="PS50203">
    <property type="entry name" value="CALPAIN_CAT"/>
    <property type="match status" value="1"/>
</dbReference>
<feature type="compositionally biased region" description="Acidic residues" evidence="8">
    <location>
        <begin position="63"/>
        <end position="73"/>
    </location>
</feature>
<reference evidence="11" key="1">
    <citation type="submission" date="2021-02" db="EMBL/GenBank/DDBJ databases">
        <authorList>
            <person name="Dougan E. K."/>
            <person name="Rhodes N."/>
            <person name="Thang M."/>
            <person name="Chan C."/>
        </authorList>
    </citation>
    <scope>NUCLEOTIDE SEQUENCE</scope>
</reference>
<comment type="similarity">
    <text evidence="1">Belongs to the peptidase C2 family.</text>
</comment>
<evidence type="ECO:0000256" key="7">
    <source>
        <dbReference type="PROSITE-ProRule" id="PRU00239"/>
    </source>
</evidence>
<name>A0A812JWR9_SYMPI</name>
<dbReference type="AlphaFoldDB" id="A0A812JWR9"/>